<feature type="region of interest" description="Disordered" evidence="1">
    <location>
        <begin position="26"/>
        <end position="50"/>
    </location>
</feature>
<dbReference type="Proteomes" id="UP000238348">
    <property type="component" value="Chromosome"/>
</dbReference>
<dbReference type="EMBL" id="CP012673">
    <property type="protein sequence ID" value="AUX39893.1"/>
    <property type="molecule type" value="Genomic_DNA"/>
</dbReference>
<proteinExistence type="predicted"/>
<protein>
    <submittedName>
        <fullName evidence="2">Uncharacterized protein</fullName>
    </submittedName>
</protein>
<feature type="compositionally biased region" description="Gly residues" evidence="1">
    <location>
        <begin position="28"/>
        <end position="38"/>
    </location>
</feature>
<gene>
    <name evidence="2" type="ORF">SOCE26_012880</name>
</gene>
<reference evidence="2 3" key="1">
    <citation type="submission" date="2015-09" db="EMBL/GenBank/DDBJ databases">
        <title>Sorangium comparison.</title>
        <authorList>
            <person name="Zaburannyi N."/>
            <person name="Bunk B."/>
            <person name="Overmann J."/>
            <person name="Mueller R."/>
        </authorList>
    </citation>
    <scope>NUCLEOTIDE SEQUENCE [LARGE SCALE GENOMIC DNA]</scope>
    <source>
        <strain evidence="2 3">So ce26</strain>
    </source>
</reference>
<evidence type="ECO:0000313" key="3">
    <source>
        <dbReference type="Proteomes" id="UP000238348"/>
    </source>
</evidence>
<organism evidence="2 3">
    <name type="scientific">Sorangium cellulosum</name>
    <name type="common">Polyangium cellulosum</name>
    <dbReference type="NCBI Taxonomy" id="56"/>
    <lineage>
        <taxon>Bacteria</taxon>
        <taxon>Pseudomonadati</taxon>
        <taxon>Myxococcota</taxon>
        <taxon>Polyangia</taxon>
        <taxon>Polyangiales</taxon>
        <taxon>Polyangiaceae</taxon>
        <taxon>Sorangium</taxon>
    </lineage>
</organism>
<dbReference type="AlphaFoldDB" id="A0A2L0EKR7"/>
<name>A0A2L0EKR7_SORCE</name>
<evidence type="ECO:0000313" key="2">
    <source>
        <dbReference type="EMBL" id="AUX39893.1"/>
    </source>
</evidence>
<sequence>MHLQQSFSFVVAMAITLSTFGCSSGPPEGNGGSGGAGGHPDTTAGTAGNGGGGGGGGGGAGGGGAGGGGAGGGGAGGGGAGGGEMAPDFALFIVQPAIEIPYGGTTAVDLTIRRFNGFDKPIEVIVNAPPPGLDAMPLAIPPDAPGGALTVGASGELTEGSFFDLTLVARSGNLLRFATVAATVVAAP</sequence>
<evidence type="ECO:0000256" key="1">
    <source>
        <dbReference type="SAM" id="MobiDB-lite"/>
    </source>
</evidence>
<accession>A0A2L0EKR7</accession>